<dbReference type="SUPFAM" id="SSF57756">
    <property type="entry name" value="Retrovirus zinc finger-like domains"/>
    <property type="match status" value="1"/>
</dbReference>
<dbReference type="InterPro" id="IPR012337">
    <property type="entry name" value="RNaseH-like_sf"/>
</dbReference>
<dbReference type="GO" id="GO:0008270">
    <property type="term" value="F:zinc ion binding"/>
    <property type="evidence" value="ECO:0007669"/>
    <property type="project" value="InterPro"/>
</dbReference>
<dbReference type="OrthoDB" id="3261222at2759"/>
<accession>A0A9N8JHF4</accession>
<feature type="non-terminal residue" evidence="2">
    <location>
        <position position="1"/>
    </location>
</feature>
<dbReference type="EMBL" id="CAIJEO010000002">
    <property type="protein sequence ID" value="CAD0085035.1"/>
    <property type="molecule type" value="Genomic_DNA"/>
</dbReference>
<dbReference type="Proteomes" id="UP000714618">
    <property type="component" value="Unassembled WGS sequence"/>
</dbReference>
<dbReference type="InterPro" id="IPR036691">
    <property type="entry name" value="Endo/exonu/phosph_ase_sf"/>
</dbReference>
<sequence length="815" mass="90197">ARIRGETWYPIKVDGISKSVVLDPAGGPKTLKPEIVANFATDNSKDNIDYTAMKAVWISRPSDKVNGSMIAAAYLLRKMTVIFGPTAGFAAPYEAKENNDPCFNCNSYGHYQFRCTKPANAATAQGTTRAGTVWTKANVGARPGPIMSIFNDDSTATFDAMCISEPYIFAHPRTGEPTVNQHSGWTTITPKTYNQEASSVRFSFRAAIWVSDRIKHQEVETTSPDVAAVTLQVEGASILLISIYVPYKRPREEIDLQERIACAQDIIQKTREKTDSALHVYVGGDLNRHSNVWGGKEVAPDRRKDDWPILQFMVEEELDSMLPRGTITFSHNNGLHPTTIDLVLVSPGLQAAMIQCKPSDTDHGGDHRVIEARFQMPWEIRTTRRLGRNYDKADWGNICKAVSIIPRPRQISTKEQLNDEAERFVEAITQIVADKIPYAKPHPNAKGGGHHPLRHSGLHFHLYGTRRQNGEGETQTAGTYINRSKHQKAAHWRKFVDSPENVWKANRYTRMDAGSGGVPTLQGTQGPVDDDEGKATRIGAQAIILSFKATALTVAQAEAGIETTVDRLQRKVTNHLVRSLTVPNTNPLFDCLTRLFTQGKSFPSPLAITARKFGPDLGLTAESLMETVEPVLQEPWTEGVPGCLVKGLEDEADVVIRRLRSKAGREERCTFYTDAARKSGESGIAVVQGNTGKTITQKRLPRWAAGDSTVAELIAIEAALAYQTRRRPRPIKTIIATDSKQAIRHITEGASPHGQYVVRYIRKHIDALQAREGATVTLQWVPAHKGWYGNEWADKKAKKALEEGRGGGRPCYATR</sequence>
<gene>
    <name evidence="2" type="ORF">AWRI4233_LOCUS2</name>
</gene>
<comment type="caution">
    <text evidence="2">The sequence shown here is derived from an EMBL/GenBank/DDBJ whole genome shotgun (WGS) entry which is preliminary data.</text>
</comment>
<feature type="non-terminal residue" evidence="2">
    <location>
        <position position="815"/>
    </location>
</feature>
<dbReference type="Gene3D" id="3.30.420.10">
    <property type="entry name" value="Ribonuclease H-like superfamily/Ribonuclease H"/>
    <property type="match status" value="1"/>
</dbReference>
<dbReference type="InterPro" id="IPR036875">
    <property type="entry name" value="Znf_CCHC_sf"/>
</dbReference>
<keyword evidence="3" id="KW-1185">Reference proteome</keyword>
<evidence type="ECO:0000259" key="1">
    <source>
        <dbReference type="PROSITE" id="PS50879"/>
    </source>
</evidence>
<name>A0A9N8JHF4_9PEZI</name>
<feature type="domain" description="RNase H type-1" evidence="1">
    <location>
        <begin position="665"/>
        <end position="802"/>
    </location>
</feature>
<protein>
    <recommendedName>
        <fullName evidence="1">RNase H type-1 domain-containing protein</fullName>
    </recommendedName>
</protein>
<dbReference type="InterPro" id="IPR002156">
    <property type="entry name" value="RNaseH_domain"/>
</dbReference>
<dbReference type="CDD" id="cd09276">
    <property type="entry name" value="Rnase_HI_RT_non_LTR"/>
    <property type="match status" value="1"/>
</dbReference>
<dbReference type="PROSITE" id="PS50879">
    <property type="entry name" value="RNASE_H_1"/>
    <property type="match status" value="1"/>
</dbReference>
<reference evidence="2" key="1">
    <citation type="submission" date="2020-06" db="EMBL/GenBank/DDBJ databases">
        <authorList>
            <person name="Onetto C."/>
        </authorList>
    </citation>
    <scope>NUCLEOTIDE SEQUENCE</scope>
</reference>
<dbReference type="GO" id="GO:0004523">
    <property type="term" value="F:RNA-DNA hybrid ribonuclease activity"/>
    <property type="evidence" value="ECO:0007669"/>
    <property type="project" value="InterPro"/>
</dbReference>
<dbReference type="Pfam" id="PF00075">
    <property type="entry name" value="RNase_H"/>
    <property type="match status" value="1"/>
</dbReference>
<dbReference type="Gene3D" id="3.60.10.10">
    <property type="entry name" value="Endonuclease/exonuclease/phosphatase"/>
    <property type="match status" value="1"/>
</dbReference>
<dbReference type="GO" id="GO:0003676">
    <property type="term" value="F:nucleic acid binding"/>
    <property type="evidence" value="ECO:0007669"/>
    <property type="project" value="InterPro"/>
</dbReference>
<organism evidence="2 3">
    <name type="scientific">Aureobasidium mustum</name>
    <dbReference type="NCBI Taxonomy" id="2773714"/>
    <lineage>
        <taxon>Eukaryota</taxon>
        <taxon>Fungi</taxon>
        <taxon>Dikarya</taxon>
        <taxon>Ascomycota</taxon>
        <taxon>Pezizomycotina</taxon>
        <taxon>Dothideomycetes</taxon>
        <taxon>Dothideomycetidae</taxon>
        <taxon>Dothideales</taxon>
        <taxon>Saccotheciaceae</taxon>
        <taxon>Aureobasidium</taxon>
    </lineage>
</organism>
<dbReference type="SUPFAM" id="SSF56219">
    <property type="entry name" value="DNase I-like"/>
    <property type="match status" value="1"/>
</dbReference>
<dbReference type="Pfam" id="PF14529">
    <property type="entry name" value="Exo_endo_phos_2"/>
    <property type="match status" value="1"/>
</dbReference>
<dbReference type="SUPFAM" id="SSF53098">
    <property type="entry name" value="Ribonuclease H-like"/>
    <property type="match status" value="1"/>
</dbReference>
<dbReference type="InterPro" id="IPR036397">
    <property type="entry name" value="RNaseH_sf"/>
</dbReference>
<proteinExistence type="predicted"/>
<evidence type="ECO:0000313" key="2">
    <source>
        <dbReference type="EMBL" id="CAD0085035.1"/>
    </source>
</evidence>
<evidence type="ECO:0000313" key="3">
    <source>
        <dbReference type="Proteomes" id="UP000714618"/>
    </source>
</evidence>
<dbReference type="AlphaFoldDB" id="A0A9N8JHF4"/>
<dbReference type="InterPro" id="IPR005135">
    <property type="entry name" value="Endo/exonuclease/phosphatase"/>
</dbReference>